<dbReference type="EMBL" id="JAAXKY010000015">
    <property type="protein sequence ID" value="NMH76886.1"/>
    <property type="molecule type" value="Genomic_DNA"/>
</dbReference>
<dbReference type="Proteomes" id="UP001296706">
    <property type="component" value="Unassembled WGS sequence"/>
</dbReference>
<feature type="transmembrane region" description="Helical" evidence="1">
    <location>
        <begin position="142"/>
        <end position="163"/>
    </location>
</feature>
<accession>A0ABX1RCL0</accession>
<feature type="transmembrane region" description="Helical" evidence="1">
    <location>
        <begin position="20"/>
        <end position="45"/>
    </location>
</feature>
<feature type="transmembrane region" description="Helical" evidence="1">
    <location>
        <begin position="66"/>
        <end position="86"/>
    </location>
</feature>
<name>A0ABX1RCL0_9PSEU</name>
<evidence type="ECO:0008006" key="4">
    <source>
        <dbReference type="Google" id="ProtNLM"/>
    </source>
</evidence>
<gene>
    <name evidence="2" type="ORF">HF577_07205</name>
</gene>
<evidence type="ECO:0000313" key="3">
    <source>
        <dbReference type="Proteomes" id="UP001296706"/>
    </source>
</evidence>
<keyword evidence="1" id="KW-0812">Transmembrane</keyword>
<dbReference type="RefSeq" id="WP_169394964.1">
    <property type="nucleotide sequence ID" value="NZ_BAAAJH010000006.1"/>
</dbReference>
<evidence type="ECO:0000256" key="1">
    <source>
        <dbReference type="SAM" id="Phobius"/>
    </source>
</evidence>
<proteinExistence type="predicted"/>
<evidence type="ECO:0000313" key="2">
    <source>
        <dbReference type="EMBL" id="NMH76886.1"/>
    </source>
</evidence>
<sequence length="192" mass="18974">MSSDTTRVGRLELFAECLLLGVLVAVAALPLVTLPAALAAGCSGVRRLVEHRTSGARVFVGDLRRALHTSAPAAAGVVGGCALLGFDALVVVRAGLPGAVAVAGVVAATAVAGLVVLLRAAALWRADGPAWSALLRLAGARAAADLSGCALLVGALVAVTALVWQLPVLLPPAVGCLVLAGTAIEARASARI</sequence>
<comment type="caution">
    <text evidence="2">The sequence shown here is derived from an EMBL/GenBank/DDBJ whole genome shotgun (WGS) entry which is preliminary data.</text>
</comment>
<organism evidence="2 3">
    <name type="scientific">Pseudonocardia xinjiangensis</name>
    <dbReference type="NCBI Taxonomy" id="75289"/>
    <lineage>
        <taxon>Bacteria</taxon>
        <taxon>Bacillati</taxon>
        <taxon>Actinomycetota</taxon>
        <taxon>Actinomycetes</taxon>
        <taxon>Pseudonocardiales</taxon>
        <taxon>Pseudonocardiaceae</taxon>
        <taxon>Pseudonocardia</taxon>
    </lineage>
</organism>
<keyword evidence="1" id="KW-0472">Membrane</keyword>
<keyword evidence="3" id="KW-1185">Reference proteome</keyword>
<reference evidence="2 3" key="1">
    <citation type="submission" date="2020-04" db="EMBL/GenBank/DDBJ databases">
        <authorList>
            <person name="Klaysubun C."/>
            <person name="Duangmal K."/>
            <person name="Lipun K."/>
        </authorList>
    </citation>
    <scope>NUCLEOTIDE SEQUENCE [LARGE SCALE GENOMIC DNA]</scope>
    <source>
        <strain evidence="2 3">JCM 11839</strain>
    </source>
</reference>
<keyword evidence="1" id="KW-1133">Transmembrane helix</keyword>
<feature type="transmembrane region" description="Helical" evidence="1">
    <location>
        <begin position="98"/>
        <end position="121"/>
    </location>
</feature>
<protein>
    <recommendedName>
        <fullName evidence="4">Membrane protein YesL</fullName>
    </recommendedName>
</protein>